<reference evidence="1" key="1">
    <citation type="submission" date="2006-10" db="EMBL/GenBank/DDBJ databases">
        <authorList>
            <person name="Amadeo P."/>
            <person name="Zhao Q."/>
            <person name="Wortman J."/>
            <person name="Fraser-Liggett C."/>
            <person name="Carlton J."/>
        </authorList>
    </citation>
    <scope>NUCLEOTIDE SEQUENCE</scope>
    <source>
        <strain evidence="1">G3</strain>
    </source>
</reference>
<dbReference type="VEuPathDB" id="TrichDB:TVAG_049840"/>
<name>A2EVX9_TRIV3</name>
<evidence type="ECO:0000313" key="1">
    <source>
        <dbReference type="EMBL" id="EAY03200.1"/>
    </source>
</evidence>
<protein>
    <submittedName>
        <fullName evidence="1">Uncharacterized protein</fullName>
    </submittedName>
</protein>
<organism evidence="1 2">
    <name type="scientific">Trichomonas vaginalis (strain ATCC PRA-98 / G3)</name>
    <dbReference type="NCBI Taxonomy" id="412133"/>
    <lineage>
        <taxon>Eukaryota</taxon>
        <taxon>Metamonada</taxon>
        <taxon>Parabasalia</taxon>
        <taxon>Trichomonadida</taxon>
        <taxon>Trichomonadidae</taxon>
        <taxon>Trichomonas</taxon>
    </lineage>
</organism>
<dbReference type="InterPro" id="IPR016024">
    <property type="entry name" value="ARM-type_fold"/>
</dbReference>
<dbReference type="Proteomes" id="UP000001542">
    <property type="component" value="Unassembled WGS sequence"/>
</dbReference>
<keyword evidence="2" id="KW-1185">Reference proteome</keyword>
<evidence type="ECO:0000313" key="2">
    <source>
        <dbReference type="Proteomes" id="UP000001542"/>
    </source>
</evidence>
<dbReference type="AlphaFoldDB" id="A2EVX9"/>
<dbReference type="SUPFAM" id="SSF48371">
    <property type="entry name" value="ARM repeat"/>
    <property type="match status" value="1"/>
</dbReference>
<accession>A2EVX9</accession>
<gene>
    <name evidence="1" type="ORF">TVAG_049840</name>
</gene>
<proteinExistence type="predicted"/>
<sequence length="671" mass="78885">MEEFIERLKSIYEENIADQYELAAEFLPHYETLEKLLIIIQKQSEYDQKLITYAISNIARICKKGYFDKSGQYPLLFNPILEIYYSTPDIYEELLQLYFKISQKYEFTSVAILQYFIEKSKDPDTVERAFHSFSIISRILRDDKIAFCDGNKEEAVEVFFQTTAEYLQQEQLSCTILCTIYNEIHGFFQSPQFHEFNLGENPVFIYSLHILYEKELTTDTCDVFLSILNFYYEIYLFGVQNQVAIKNIIEFIHENLEVLVEKFKEVPELLFQILKIINKNFSALQKIWLEKLNSILLILIHCANISEYENDFVNNPAVFYGNTYEAPDDNKILTVRCYVYLFIQKIASPENSEDLFNVLWETINQAENWFEIESLLYLISSLFEKFGNTQFFQEKIPIIFEFYESNKNELLLCSLAHFASKTLEILSLDYVNSVYNQILENNFIDNLIWYLVFSNFIVSIISKTNFEVPLDLIKEIYFHENFANNTISIRLISAIVGNKQYRPYLFELVEDETVPMKNVLEIMIEKDNSKDDDLSDINYHDLLDLIRILVVNFGSNYKSEDCNGETIARAMLNTVCQSIMCMDEAMTVLSSVFLYCEPKTQIFIAIAEKLGDEKVIPDDLQNGNVLTIIYKYYTENNPDELQELINYCNEQRIFDFESNIEYSDGEITITY</sequence>
<reference evidence="1" key="2">
    <citation type="journal article" date="2007" name="Science">
        <title>Draft genome sequence of the sexually transmitted pathogen Trichomonas vaginalis.</title>
        <authorList>
            <person name="Carlton J.M."/>
            <person name="Hirt R.P."/>
            <person name="Silva J.C."/>
            <person name="Delcher A.L."/>
            <person name="Schatz M."/>
            <person name="Zhao Q."/>
            <person name="Wortman J.R."/>
            <person name="Bidwell S.L."/>
            <person name="Alsmark U.C.M."/>
            <person name="Besteiro S."/>
            <person name="Sicheritz-Ponten T."/>
            <person name="Noel C.J."/>
            <person name="Dacks J.B."/>
            <person name="Foster P.G."/>
            <person name="Simillion C."/>
            <person name="Van de Peer Y."/>
            <person name="Miranda-Saavedra D."/>
            <person name="Barton G.J."/>
            <person name="Westrop G.D."/>
            <person name="Mueller S."/>
            <person name="Dessi D."/>
            <person name="Fiori P.L."/>
            <person name="Ren Q."/>
            <person name="Paulsen I."/>
            <person name="Zhang H."/>
            <person name="Bastida-Corcuera F.D."/>
            <person name="Simoes-Barbosa A."/>
            <person name="Brown M.T."/>
            <person name="Hayes R.D."/>
            <person name="Mukherjee M."/>
            <person name="Okumura C.Y."/>
            <person name="Schneider R."/>
            <person name="Smith A.J."/>
            <person name="Vanacova S."/>
            <person name="Villalvazo M."/>
            <person name="Haas B.J."/>
            <person name="Pertea M."/>
            <person name="Feldblyum T.V."/>
            <person name="Utterback T.R."/>
            <person name="Shu C.L."/>
            <person name="Osoegawa K."/>
            <person name="de Jong P.J."/>
            <person name="Hrdy I."/>
            <person name="Horvathova L."/>
            <person name="Zubacova Z."/>
            <person name="Dolezal P."/>
            <person name="Malik S.B."/>
            <person name="Logsdon J.M. Jr."/>
            <person name="Henze K."/>
            <person name="Gupta A."/>
            <person name="Wang C.C."/>
            <person name="Dunne R.L."/>
            <person name="Upcroft J.A."/>
            <person name="Upcroft P."/>
            <person name="White O."/>
            <person name="Salzberg S.L."/>
            <person name="Tang P."/>
            <person name="Chiu C.-H."/>
            <person name="Lee Y.-S."/>
            <person name="Embley T.M."/>
            <person name="Coombs G.H."/>
            <person name="Mottram J.C."/>
            <person name="Tachezy J."/>
            <person name="Fraser-Liggett C.M."/>
            <person name="Johnson P.J."/>
        </authorList>
    </citation>
    <scope>NUCLEOTIDE SEQUENCE [LARGE SCALE GENOMIC DNA]</scope>
    <source>
        <strain evidence="1">G3</strain>
    </source>
</reference>
<dbReference type="VEuPathDB" id="TrichDB:TVAGG3_0548580"/>
<dbReference type="KEGG" id="tva:4761042"/>
<dbReference type="EMBL" id="DS113512">
    <property type="protein sequence ID" value="EAY03200.1"/>
    <property type="molecule type" value="Genomic_DNA"/>
</dbReference>
<dbReference type="RefSeq" id="XP_001315423.1">
    <property type="nucleotide sequence ID" value="XM_001315388.1"/>
</dbReference>
<dbReference type="InParanoid" id="A2EVX9"/>